<organism evidence="1">
    <name type="scientific">Cacopsylla melanoneura</name>
    <dbReference type="NCBI Taxonomy" id="428564"/>
    <lineage>
        <taxon>Eukaryota</taxon>
        <taxon>Metazoa</taxon>
        <taxon>Ecdysozoa</taxon>
        <taxon>Arthropoda</taxon>
        <taxon>Hexapoda</taxon>
        <taxon>Insecta</taxon>
        <taxon>Pterygota</taxon>
        <taxon>Neoptera</taxon>
        <taxon>Paraneoptera</taxon>
        <taxon>Hemiptera</taxon>
        <taxon>Sternorrhyncha</taxon>
        <taxon>Psylloidea</taxon>
        <taxon>Psyllidae</taxon>
        <taxon>Psyllinae</taxon>
        <taxon>Cacopsylla</taxon>
    </lineage>
</organism>
<evidence type="ECO:0000313" key="1">
    <source>
        <dbReference type="EMBL" id="CAG6684935.1"/>
    </source>
</evidence>
<sequence>MRQEKWHVLTSGIIVTLDLHMKRGMPSATRQALVTATQAVVNLIAMVIASIGRRLAIDRPWQFIDLGKKQFICRSHSLKISPNVLYSVYRTRLSCIIVSLVQCN</sequence>
<proteinExistence type="predicted"/>
<dbReference type="EMBL" id="HBUF01270091">
    <property type="protein sequence ID" value="CAG6684935.1"/>
    <property type="molecule type" value="Transcribed_RNA"/>
</dbReference>
<name>A0A8D8X7Z2_9HEMI</name>
<reference evidence="1" key="1">
    <citation type="submission" date="2021-05" db="EMBL/GenBank/DDBJ databases">
        <authorList>
            <person name="Alioto T."/>
            <person name="Alioto T."/>
            <person name="Gomez Garrido J."/>
        </authorList>
    </citation>
    <scope>NUCLEOTIDE SEQUENCE</scope>
</reference>
<protein>
    <submittedName>
        <fullName evidence="1">Uncharacterized protein</fullName>
    </submittedName>
</protein>
<accession>A0A8D8X7Z2</accession>
<dbReference type="AlphaFoldDB" id="A0A8D8X7Z2"/>